<sequence length="267" mass="27530">DTTKVLDPTVLLQNDSDPDGPLTFLGVGNASDGATVTYENGAIIYTPAPNFNGAATFEYYASDPDGNTNTGIVTMTVVQVDDGATMGPDAAPVDEDTTKVLDPTVLLQNDSDPDGPLTFLGVGNASDGATVTYENGAIIYTPAPNFNGAATFEYYASDPDGNTNTGIVTMTVVQVDDGATMGPDAAPVDEDTTKVLDPTVLLQNDTDPDGPLTFLGVGNATDGATVTYENGAITYTPAPNFNGTSTFEYYASDPDGNTNTGIVTMTV</sequence>
<dbReference type="RefSeq" id="WP_269897212.1">
    <property type="nucleotide sequence ID" value="NZ_JAPZPY010000028.1"/>
</dbReference>
<keyword evidence="2" id="KW-1185">Reference proteome</keyword>
<dbReference type="Proteomes" id="UP001142153">
    <property type="component" value="Unassembled WGS sequence"/>
</dbReference>
<evidence type="ECO:0000313" key="1">
    <source>
        <dbReference type="EMBL" id="MCZ8382796.1"/>
    </source>
</evidence>
<comment type="caution">
    <text evidence="1">The sequence shown here is derived from an EMBL/GenBank/DDBJ whole genome shotgun (WGS) entry which is preliminary data.</text>
</comment>
<gene>
    <name evidence="1" type="ORF">O6P37_28395</name>
</gene>
<reference evidence="1" key="1">
    <citation type="submission" date="2022-12" db="EMBL/GenBank/DDBJ databases">
        <authorList>
            <person name="Deng Y."/>
            <person name="Zhang Y.-Q."/>
        </authorList>
    </citation>
    <scope>NUCLEOTIDE SEQUENCE</scope>
    <source>
        <strain evidence="1">CPCC 205372</strain>
    </source>
</reference>
<feature type="non-terminal residue" evidence="1">
    <location>
        <position position="267"/>
    </location>
</feature>
<evidence type="ECO:0000313" key="2">
    <source>
        <dbReference type="Proteomes" id="UP001142153"/>
    </source>
</evidence>
<proteinExistence type="predicted"/>
<protein>
    <submittedName>
        <fullName evidence="1">Tandem-95 repeat protein</fullName>
    </submittedName>
</protein>
<feature type="non-terminal residue" evidence="1">
    <location>
        <position position="1"/>
    </location>
</feature>
<dbReference type="NCBIfam" id="NF012211">
    <property type="entry name" value="tand_rpt_95"/>
    <property type="match status" value="3"/>
</dbReference>
<accession>A0ABT4Q1R9</accession>
<dbReference type="Gene3D" id="2.60.40.2810">
    <property type="match status" value="3"/>
</dbReference>
<dbReference type="Pfam" id="PF17963">
    <property type="entry name" value="Big_9"/>
    <property type="match status" value="3"/>
</dbReference>
<dbReference type="EMBL" id="JAPZPY010000028">
    <property type="protein sequence ID" value="MCZ8382796.1"/>
    <property type="molecule type" value="Genomic_DNA"/>
</dbReference>
<name>A0ABT4Q1R9_9MYCO</name>
<organism evidence="1 2">
    <name type="scientific">Mycobacterium hippophais</name>
    <dbReference type="NCBI Taxonomy" id="3016340"/>
    <lineage>
        <taxon>Bacteria</taxon>
        <taxon>Bacillati</taxon>
        <taxon>Actinomycetota</taxon>
        <taxon>Actinomycetes</taxon>
        <taxon>Mycobacteriales</taxon>
        <taxon>Mycobacteriaceae</taxon>
        <taxon>Mycobacterium</taxon>
    </lineage>
</organism>